<dbReference type="AlphaFoldDB" id="A0AAW4Q8M6"/>
<dbReference type="Pfam" id="PF04796">
    <property type="entry name" value="RepA_C"/>
    <property type="match status" value="1"/>
</dbReference>
<comment type="caution">
    <text evidence="2">The sequence shown here is derived from an EMBL/GenBank/DDBJ whole genome shotgun (WGS) entry which is preliminary data.</text>
</comment>
<reference evidence="2" key="1">
    <citation type="submission" date="2018-06" db="EMBL/GenBank/DDBJ databases">
        <authorList>
            <person name="O'Rourke A."/>
        </authorList>
    </citation>
    <scope>NUCLEOTIDE SEQUENCE</scope>
    <source>
        <strain evidence="2">132550021-3</strain>
    </source>
</reference>
<dbReference type="RefSeq" id="WP_182553224.1">
    <property type="nucleotide sequence ID" value="NZ_QGAQ01000014.1"/>
</dbReference>
<evidence type="ECO:0000256" key="1">
    <source>
        <dbReference type="SAM" id="MobiDB-lite"/>
    </source>
</evidence>
<proteinExistence type="predicted"/>
<sequence>MNNEDSKKPSQLVLVPRDSTSESKRARERRFTALYEEALAIEAEDAKKAGQIGFVAKWMVHATLPYVQPKNNPPAWGRNSGKVSLLIQPGHYMKRVETIVRGKPKITQEAVSIGYPYGAYPRLILAWIATEVAKTGERELVLGNSLSEFMSNIGREHVSGGSRGNITLMRNQMQRLFAANIAVTSDPDAVAWQTDGFRIVDNANIEIWWNPHNPDQGSLWQSRLRLTERFHETLSKSPVPVDLRIVKALSRSAMAIDIYCWLTYRYAIMDKSTKIPWEALMLQFGSESSPHKFKENFLKNLKDVKEVYRDAKLDYDKSGILLLPSRPSVPKRIA</sequence>
<dbReference type="InterPro" id="IPR006881">
    <property type="entry name" value="RepA_C"/>
</dbReference>
<feature type="region of interest" description="Disordered" evidence="1">
    <location>
        <begin position="1"/>
        <end position="26"/>
    </location>
</feature>
<evidence type="ECO:0008006" key="4">
    <source>
        <dbReference type="Google" id="ProtNLM"/>
    </source>
</evidence>
<dbReference type="EMBL" id="QGBI01000014">
    <property type="protein sequence ID" value="MBX3891247.1"/>
    <property type="molecule type" value="Genomic_DNA"/>
</dbReference>
<organism evidence="2 3">
    <name type="scientific">Ralstonia pickettii</name>
    <name type="common">Burkholderia pickettii</name>
    <dbReference type="NCBI Taxonomy" id="329"/>
    <lineage>
        <taxon>Bacteria</taxon>
        <taxon>Pseudomonadati</taxon>
        <taxon>Pseudomonadota</taxon>
        <taxon>Betaproteobacteria</taxon>
        <taxon>Burkholderiales</taxon>
        <taxon>Burkholderiaceae</taxon>
        <taxon>Ralstonia</taxon>
    </lineage>
</organism>
<accession>A0AAW4Q8M6</accession>
<dbReference type="Proteomes" id="UP001199322">
    <property type="component" value="Unassembled WGS sequence"/>
</dbReference>
<evidence type="ECO:0000313" key="3">
    <source>
        <dbReference type="Proteomes" id="UP001199322"/>
    </source>
</evidence>
<evidence type="ECO:0000313" key="2">
    <source>
        <dbReference type="EMBL" id="MBX3891247.1"/>
    </source>
</evidence>
<protein>
    <recommendedName>
        <fullName evidence="4">Plasmid encoded RepA protein</fullName>
    </recommendedName>
</protein>
<gene>
    <name evidence="2" type="ORF">DEE74_15390</name>
</gene>
<name>A0AAW4Q8M6_RALPI</name>